<evidence type="ECO:0000313" key="3">
    <source>
        <dbReference type="Proteomes" id="UP000255024"/>
    </source>
</evidence>
<gene>
    <name evidence="2" type="ORF">NCTC11179_00427</name>
</gene>
<reference evidence="2 3" key="1">
    <citation type="submission" date="2018-06" db="EMBL/GenBank/DDBJ databases">
        <authorList>
            <consortium name="Pathogen Informatics"/>
            <person name="Doyle S."/>
        </authorList>
    </citation>
    <scope>NUCLEOTIDE SEQUENCE [LARGE SCALE GENOMIC DNA]</scope>
    <source>
        <strain evidence="2 3">NCTC11179</strain>
    </source>
</reference>
<proteinExistence type="predicted"/>
<keyword evidence="3" id="KW-1185">Reference proteome</keyword>
<dbReference type="RefSeq" id="WP_115089942.1">
    <property type="nucleotide sequence ID" value="NZ_CP068107.1"/>
</dbReference>
<name>A0A378RML9_MYROD</name>
<evidence type="ECO:0000313" key="2">
    <source>
        <dbReference type="EMBL" id="STZ26900.1"/>
    </source>
</evidence>
<accession>A0A378RML9</accession>
<feature type="compositionally biased region" description="Low complexity" evidence="1">
    <location>
        <begin position="1"/>
        <end position="15"/>
    </location>
</feature>
<dbReference type="Proteomes" id="UP000255024">
    <property type="component" value="Unassembled WGS sequence"/>
</dbReference>
<feature type="region of interest" description="Disordered" evidence="1">
    <location>
        <begin position="1"/>
        <end position="47"/>
    </location>
</feature>
<dbReference type="EMBL" id="UGQL01000001">
    <property type="protein sequence ID" value="STZ26900.1"/>
    <property type="molecule type" value="Genomic_DNA"/>
</dbReference>
<feature type="compositionally biased region" description="Acidic residues" evidence="1">
    <location>
        <begin position="26"/>
        <end position="47"/>
    </location>
</feature>
<evidence type="ECO:0000256" key="1">
    <source>
        <dbReference type="SAM" id="MobiDB-lite"/>
    </source>
</evidence>
<organism evidence="2 3">
    <name type="scientific">Myroides odoratus</name>
    <name type="common">Flavobacterium odoratum</name>
    <dbReference type="NCBI Taxonomy" id="256"/>
    <lineage>
        <taxon>Bacteria</taxon>
        <taxon>Pseudomonadati</taxon>
        <taxon>Bacteroidota</taxon>
        <taxon>Flavobacteriia</taxon>
        <taxon>Flavobacteriales</taxon>
        <taxon>Flavobacteriaceae</taxon>
        <taxon>Myroides</taxon>
    </lineage>
</organism>
<sequence length="272" mass="30243">MGTSSIYGGYSNGGSQHNPLIPADFDFTEGDQNTDGEIEETNSNEDNELSTINNPLVSWKDAKTFMSKLASGKSNNIGGAISNYVKAHGGAKSASKNAVGGIRTTIRLGSFINSVSTQGIKETLSEYKIDFNNKSVKEILSELINVIAPSPNTKEDAIARKSLVLTMEMLYVLIEKEKLEVDSIEKLDLNIVIPIYIESYIYEKLINDLGSRIEAYAKNASQAVELEKDIKDYIHAKIEIVFKGKEIKDYIFSDKEILKIYRQCYTVMEDLI</sequence>
<dbReference type="AlphaFoldDB" id="A0A378RML9"/>
<protein>
    <submittedName>
        <fullName evidence="2">Uncharacterized protein</fullName>
    </submittedName>
</protein>